<evidence type="ECO:0000313" key="3">
    <source>
        <dbReference type="Proteomes" id="UP000494106"/>
    </source>
</evidence>
<evidence type="ECO:0000313" key="2">
    <source>
        <dbReference type="EMBL" id="CAB3252439.1"/>
    </source>
</evidence>
<comment type="caution">
    <text evidence="2">The sequence shown here is derived from an EMBL/GenBank/DDBJ whole genome shotgun (WGS) entry which is preliminary data.</text>
</comment>
<name>A0A8S1B2H2_ARCPL</name>
<evidence type="ECO:0000256" key="1">
    <source>
        <dbReference type="SAM" id="MobiDB-lite"/>
    </source>
</evidence>
<gene>
    <name evidence="2" type="ORF">APLA_LOCUS13539</name>
</gene>
<dbReference type="OrthoDB" id="4327074at2759"/>
<dbReference type="EMBL" id="CADEBC010000555">
    <property type="protein sequence ID" value="CAB3252439.1"/>
    <property type="molecule type" value="Genomic_DNA"/>
</dbReference>
<proteinExistence type="predicted"/>
<dbReference type="Proteomes" id="UP000494106">
    <property type="component" value="Unassembled WGS sequence"/>
</dbReference>
<protein>
    <submittedName>
        <fullName evidence="2">Uncharacterized protein</fullName>
    </submittedName>
</protein>
<feature type="region of interest" description="Disordered" evidence="1">
    <location>
        <begin position="38"/>
        <end position="60"/>
    </location>
</feature>
<sequence>MSEVMLNTITMPSTTGSIAVASTSRDTSVTVTAIPFSPETLRPLPKAPPRKGNRTNRRKVKSAILTNTPVTDELAAIEATRTAKKKVKKLNFEEVKTRKRSKLGTKTKKIKDQ</sequence>
<accession>A0A8S1B2H2</accession>
<dbReference type="AlphaFoldDB" id="A0A8S1B2H2"/>
<reference evidence="2 3" key="1">
    <citation type="submission" date="2020-04" db="EMBL/GenBank/DDBJ databases">
        <authorList>
            <person name="Wallbank WR R."/>
            <person name="Pardo Diaz C."/>
            <person name="Kozak K."/>
            <person name="Martin S."/>
            <person name="Jiggins C."/>
            <person name="Moest M."/>
            <person name="Warren A I."/>
            <person name="Byers J.R.P. K."/>
            <person name="Montejo-Kovacevich G."/>
            <person name="Yen C E."/>
        </authorList>
    </citation>
    <scope>NUCLEOTIDE SEQUENCE [LARGE SCALE GENOMIC DNA]</scope>
</reference>
<organism evidence="2 3">
    <name type="scientific">Arctia plantaginis</name>
    <name type="common">Wood tiger moth</name>
    <name type="synonym">Phalaena plantaginis</name>
    <dbReference type="NCBI Taxonomy" id="874455"/>
    <lineage>
        <taxon>Eukaryota</taxon>
        <taxon>Metazoa</taxon>
        <taxon>Ecdysozoa</taxon>
        <taxon>Arthropoda</taxon>
        <taxon>Hexapoda</taxon>
        <taxon>Insecta</taxon>
        <taxon>Pterygota</taxon>
        <taxon>Neoptera</taxon>
        <taxon>Endopterygota</taxon>
        <taxon>Lepidoptera</taxon>
        <taxon>Glossata</taxon>
        <taxon>Ditrysia</taxon>
        <taxon>Noctuoidea</taxon>
        <taxon>Erebidae</taxon>
        <taxon>Arctiinae</taxon>
        <taxon>Arctia</taxon>
    </lineage>
</organism>
<keyword evidence="3" id="KW-1185">Reference proteome</keyword>
<feature type="compositionally biased region" description="Basic residues" evidence="1">
    <location>
        <begin position="48"/>
        <end position="60"/>
    </location>
</feature>